<dbReference type="EMBL" id="MU007127">
    <property type="protein sequence ID" value="KAF2418513.1"/>
    <property type="molecule type" value="Genomic_DNA"/>
</dbReference>
<evidence type="ECO:0000313" key="1">
    <source>
        <dbReference type="EMBL" id="KAF2418513.1"/>
    </source>
</evidence>
<proteinExistence type="predicted"/>
<dbReference type="Proteomes" id="UP000800235">
    <property type="component" value="Unassembled WGS sequence"/>
</dbReference>
<organism evidence="1 2">
    <name type="scientific">Tothia fuscella</name>
    <dbReference type="NCBI Taxonomy" id="1048955"/>
    <lineage>
        <taxon>Eukaryota</taxon>
        <taxon>Fungi</taxon>
        <taxon>Dikarya</taxon>
        <taxon>Ascomycota</taxon>
        <taxon>Pezizomycotina</taxon>
        <taxon>Dothideomycetes</taxon>
        <taxon>Pleosporomycetidae</taxon>
        <taxon>Venturiales</taxon>
        <taxon>Cylindrosympodiaceae</taxon>
        <taxon>Tothia</taxon>
    </lineage>
</organism>
<comment type="caution">
    <text evidence="1">The sequence shown here is derived from an EMBL/GenBank/DDBJ whole genome shotgun (WGS) entry which is preliminary data.</text>
</comment>
<keyword evidence="2" id="KW-1185">Reference proteome</keyword>
<dbReference type="AlphaFoldDB" id="A0A9P4NF39"/>
<name>A0A9P4NF39_9PEZI</name>
<reference evidence="1" key="1">
    <citation type="journal article" date="2020" name="Stud. Mycol.">
        <title>101 Dothideomycetes genomes: a test case for predicting lifestyles and emergence of pathogens.</title>
        <authorList>
            <person name="Haridas S."/>
            <person name="Albert R."/>
            <person name="Binder M."/>
            <person name="Bloem J."/>
            <person name="Labutti K."/>
            <person name="Salamov A."/>
            <person name="Andreopoulos B."/>
            <person name="Baker S."/>
            <person name="Barry K."/>
            <person name="Bills G."/>
            <person name="Bluhm B."/>
            <person name="Cannon C."/>
            <person name="Castanera R."/>
            <person name="Culley D."/>
            <person name="Daum C."/>
            <person name="Ezra D."/>
            <person name="Gonzalez J."/>
            <person name="Henrissat B."/>
            <person name="Kuo A."/>
            <person name="Liang C."/>
            <person name="Lipzen A."/>
            <person name="Lutzoni F."/>
            <person name="Magnuson J."/>
            <person name="Mondo S."/>
            <person name="Nolan M."/>
            <person name="Ohm R."/>
            <person name="Pangilinan J."/>
            <person name="Park H.-J."/>
            <person name="Ramirez L."/>
            <person name="Alfaro M."/>
            <person name="Sun H."/>
            <person name="Tritt A."/>
            <person name="Yoshinaga Y."/>
            <person name="Zwiers L.-H."/>
            <person name="Turgeon B."/>
            <person name="Goodwin S."/>
            <person name="Spatafora J."/>
            <person name="Crous P."/>
            <person name="Grigoriev I."/>
        </authorList>
    </citation>
    <scope>NUCLEOTIDE SEQUENCE</scope>
    <source>
        <strain evidence="1">CBS 130266</strain>
    </source>
</reference>
<protein>
    <submittedName>
        <fullName evidence="1">Uncharacterized protein</fullName>
    </submittedName>
</protein>
<gene>
    <name evidence="1" type="ORF">EJ08DRAFT_54339</name>
</gene>
<accession>A0A9P4NF39</accession>
<sequence>MGVSAGIKHKPLFSATPFPPIISSTRLLSRLVRLTHLFFIFNHPSPFSIFLPLFPLSSPLLSPTAISPPALLCFLPFRLHAAYYRYLIAFAIQHLLDIFRSPYYLVLTIVAANRLEAYTSNCNYSLPDITVLCVHLHSLLLFILTSKPVSLRSSKKRPLLPRRFLSRFPINFDPSSTLLRHHPYQSTATSHCRIFQVSFQNHYPDSVASHWFYCNYLPSTTRLIQ</sequence>
<evidence type="ECO:0000313" key="2">
    <source>
        <dbReference type="Proteomes" id="UP000800235"/>
    </source>
</evidence>